<organism evidence="6 7">
    <name type="scientific">Caulochytrium protostelioides</name>
    <dbReference type="NCBI Taxonomy" id="1555241"/>
    <lineage>
        <taxon>Eukaryota</taxon>
        <taxon>Fungi</taxon>
        <taxon>Fungi incertae sedis</taxon>
        <taxon>Chytridiomycota</taxon>
        <taxon>Chytridiomycota incertae sedis</taxon>
        <taxon>Chytridiomycetes</taxon>
        <taxon>Caulochytriales</taxon>
        <taxon>Caulochytriaceae</taxon>
        <taxon>Caulochytrium</taxon>
    </lineage>
</organism>
<evidence type="ECO:0000259" key="5">
    <source>
        <dbReference type="PROSITE" id="PS50072"/>
    </source>
</evidence>
<accession>A0A4P9XAG5</accession>
<evidence type="ECO:0000313" key="7">
    <source>
        <dbReference type="Proteomes" id="UP000274922"/>
    </source>
</evidence>
<dbReference type="PROSITE" id="PS00170">
    <property type="entry name" value="CSA_PPIASE_1"/>
    <property type="match status" value="1"/>
</dbReference>
<evidence type="ECO:0000256" key="1">
    <source>
        <dbReference type="ARBA" id="ARBA00000971"/>
    </source>
</evidence>
<dbReference type="InterPro" id="IPR020892">
    <property type="entry name" value="Cyclophilin-type_PPIase_CS"/>
</dbReference>
<comment type="similarity">
    <text evidence="4">Belongs to the cyclophilin-type PPIase family.</text>
</comment>
<dbReference type="EMBL" id="ML014146">
    <property type="protein sequence ID" value="RKP02347.1"/>
    <property type="molecule type" value="Genomic_DNA"/>
</dbReference>
<feature type="domain" description="PPIase cyclophilin-type" evidence="5">
    <location>
        <begin position="75"/>
        <end position="231"/>
    </location>
</feature>
<evidence type="ECO:0000256" key="4">
    <source>
        <dbReference type="RuleBase" id="RU363019"/>
    </source>
</evidence>
<dbReference type="GO" id="GO:0005737">
    <property type="term" value="C:cytoplasm"/>
    <property type="evidence" value="ECO:0007669"/>
    <property type="project" value="TreeGrafter"/>
</dbReference>
<dbReference type="Pfam" id="PF00160">
    <property type="entry name" value="Pro_isomerase"/>
    <property type="match status" value="1"/>
</dbReference>
<dbReference type="PRINTS" id="PR00153">
    <property type="entry name" value="CSAPPISMRASE"/>
</dbReference>
<evidence type="ECO:0000256" key="2">
    <source>
        <dbReference type="ARBA" id="ARBA00023110"/>
    </source>
</evidence>
<dbReference type="InterPro" id="IPR002130">
    <property type="entry name" value="Cyclophilin-type_PPIase_dom"/>
</dbReference>
<keyword evidence="2 4" id="KW-0697">Rotamase</keyword>
<comment type="function">
    <text evidence="4">PPIases accelerate the folding of proteins. It catalyzes the cis-trans isomerization of proline imidic peptide bonds in oligopeptides.</text>
</comment>
<keyword evidence="7" id="KW-1185">Reference proteome</keyword>
<dbReference type="Proteomes" id="UP000274922">
    <property type="component" value="Unassembled WGS sequence"/>
</dbReference>
<name>A0A4P9XAG5_9FUNG</name>
<dbReference type="STRING" id="1555241.A0A4P9XAG5"/>
<dbReference type="InterPro" id="IPR029000">
    <property type="entry name" value="Cyclophilin-like_dom_sf"/>
</dbReference>
<dbReference type="OrthoDB" id="193499at2759"/>
<dbReference type="FunFam" id="2.40.100.10:FF:000013">
    <property type="entry name" value="Peptidyl-prolyl cis-trans isomerase"/>
    <property type="match status" value="1"/>
</dbReference>
<keyword evidence="3 4" id="KW-0413">Isomerase</keyword>
<comment type="catalytic activity">
    <reaction evidence="1 4">
        <text>[protein]-peptidylproline (omega=180) = [protein]-peptidylproline (omega=0)</text>
        <dbReference type="Rhea" id="RHEA:16237"/>
        <dbReference type="Rhea" id="RHEA-COMP:10747"/>
        <dbReference type="Rhea" id="RHEA-COMP:10748"/>
        <dbReference type="ChEBI" id="CHEBI:83833"/>
        <dbReference type="ChEBI" id="CHEBI:83834"/>
        <dbReference type="EC" id="5.2.1.8"/>
    </reaction>
</comment>
<protein>
    <recommendedName>
        <fullName evidence="4">Peptidyl-prolyl cis-trans isomerase</fullName>
        <shortName evidence="4">PPIase</shortName>
        <ecNumber evidence="4">5.2.1.8</ecNumber>
    </recommendedName>
</protein>
<sequence>MIRVNPAREAGPSAHALNHAVWDQRLADVTETRIAVPASDAATVVPIASAASAAAASAAAAAAAAAAAPPPVRVWMDISEDGVPLGKLIFRLRNDVVPRTAENFRALCTGEAGFGYAHSAFHRVIPGFMAQGGDFTKGDGTGGQSIYGRTFPDENFQLKHTGFGTLSMANAGPDTNGSQFFLCTAPTAWLDGKHVVFGQLEEGAPIVRRIDAAGTASGKPKHRYEITACGQVAM</sequence>
<dbReference type="GO" id="GO:0003755">
    <property type="term" value="F:peptidyl-prolyl cis-trans isomerase activity"/>
    <property type="evidence" value="ECO:0007669"/>
    <property type="project" value="UniProtKB-UniRule"/>
</dbReference>
<dbReference type="GO" id="GO:0006457">
    <property type="term" value="P:protein folding"/>
    <property type="evidence" value="ECO:0007669"/>
    <property type="project" value="InterPro"/>
</dbReference>
<evidence type="ECO:0000313" key="6">
    <source>
        <dbReference type="EMBL" id="RKP02347.1"/>
    </source>
</evidence>
<gene>
    <name evidence="6" type="ORF">CXG81DRAFT_10872</name>
</gene>
<dbReference type="SUPFAM" id="SSF50891">
    <property type="entry name" value="Cyclophilin-like"/>
    <property type="match status" value="1"/>
</dbReference>
<dbReference type="PANTHER" id="PTHR11071:SF561">
    <property type="entry name" value="PEPTIDYL-PROLYL CIS-TRANS ISOMERASE D-RELATED"/>
    <property type="match status" value="1"/>
</dbReference>
<dbReference type="PROSITE" id="PS50072">
    <property type="entry name" value="CSA_PPIASE_2"/>
    <property type="match status" value="1"/>
</dbReference>
<dbReference type="EC" id="5.2.1.8" evidence="4"/>
<dbReference type="AlphaFoldDB" id="A0A4P9XAG5"/>
<dbReference type="PANTHER" id="PTHR11071">
    <property type="entry name" value="PEPTIDYL-PROLYL CIS-TRANS ISOMERASE"/>
    <property type="match status" value="1"/>
</dbReference>
<reference evidence="7" key="1">
    <citation type="journal article" date="2018" name="Nat. Microbiol.">
        <title>Leveraging single-cell genomics to expand the fungal tree of life.</title>
        <authorList>
            <person name="Ahrendt S.R."/>
            <person name="Quandt C.A."/>
            <person name="Ciobanu D."/>
            <person name="Clum A."/>
            <person name="Salamov A."/>
            <person name="Andreopoulos B."/>
            <person name="Cheng J.F."/>
            <person name="Woyke T."/>
            <person name="Pelin A."/>
            <person name="Henrissat B."/>
            <person name="Reynolds N.K."/>
            <person name="Benny G.L."/>
            <person name="Smith M.E."/>
            <person name="James T.Y."/>
            <person name="Grigoriev I.V."/>
        </authorList>
    </citation>
    <scope>NUCLEOTIDE SEQUENCE [LARGE SCALE GENOMIC DNA]</scope>
    <source>
        <strain evidence="7">ATCC 52028</strain>
    </source>
</reference>
<dbReference type="Gene3D" id="2.40.100.10">
    <property type="entry name" value="Cyclophilin-like"/>
    <property type="match status" value="1"/>
</dbReference>
<evidence type="ECO:0000256" key="3">
    <source>
        <dbReference type="ARBA" id="ARBA00023235"/>
    </source>
</evidence>
<proteinExistence type="inferred from homology"/>
<dbReference type="GO" id="GO:0016018">
    <property type="term" value="F:cyclosporin A binding"/>
    <property type="evidence" value="ECO:0007669"/>
    <property type="project" value="TreeGrafter"/>
</dbReference>